<evidence type="ECO:0000256" key="6">
    <source>
        <dbReference type="ARBA" id="ARBA00023012"/>
    </source>
</evidence>
<dbReference type="GO" id="GO:0016036">
    <property type="term" value="P:cellular response to phosphate starvation"/>
    <property type="evidence" value="ECO:0007669"/>
    <property type="project" value="TreeGrafter"/>
</dbReference>
<evidence type="ECO:0000256" key="7">
    <source>
        <dbReference type="SAM" id="Phobius"/>
    </source>
</evidence>
<dbReference type="InterPro" id="IPR050351">
    <property type="entry name" value="BphY/WalK/GraS-like"/>
</dbReference>
<dbReference type="FunFam" id="1.10.287.130:FF:000001">
    <property type="entry name" value="Two-component sensor histidine kinase"/>
    <property type="match status" value="1"/>
</dbReference>
<dbReference type="PROSITE" id="PS00191">
    <property type="entry name" value="CYTOCHROME_B5_1"/>
    <property type="match status" value="1"/>
</dbReference>
<dbReference type="InterPro" id="IPR005467">
    <property type="entry name" value="His_kinase_dom"/>
</dbReference>
<dbReference type="CDD" id="cd00082">
    <property type="entry name" value="HisKA"/>
    <property type="match status" value="1"/>
</dbReference>
<dbReference type="CDD" id="cd00075">
    <property type="entry name" value="HATPase"/>
    <property type="match status" value="1"/>
</dbReference>
<comment type="caution">
    <text evidence="9">The sequence shown here is derived from an EMBL/GenBank/DDBJ whole genome shotgun (WGS) entry which is preliminary data.</text>
</comment>
<keyword evidence="7" id="KW-0472">Membrane</keyword>
<dbReference type="InterPro" id="IPR003661">
    <property type="entry name" value="HisK_dim/P_dom"/>
</dbReference>
<evidence type="ECO:0000256" key="1">
    <source>
        <dbReference type="ARBA" id="ARBA00000085"/>
    </source>
</evidence>
<keyword evidence="3" id="KW-0597">Phosphoprotein</keyword>
<comment type="catalytic activity">
    <reaction evidence="1">
        <text>ATP + protein L-histidine = ADP + protein N-phospho-L-histidine.</text>
        <dbReference type="EC" id="2.7.13.3"/>
    </reaction>
</comment>
<dbReference type="InterPro" id="IPR036890">
    <property type="entry name" value="HATPase_C_sf"/>
</dbReference>
<evidence type="ECO:0000256" key="2">
    <source>
        <dbReference type="ARBA" id="ARBA00012438"/>
    </source>
</evidence>
<dbReference type="InterPro" id="IPR018506">
    <property type="entry name" value="Cyt_B5_heme-BS"/>
</dbReference>
<dbReference type="SMART" id="SM00388">
    <property type="entry name" value="HisKA"/>
    <property type="match status" value="1"/>
</dbReference>
<dbReference type="GO" id="GO:0004721">
    <property type="term" value="F:phosphoprotein phosphatase activity"/>
    <property type="evidence" value="ECO:0007669"/>
    <property type="project" value="TreeGrafter"/>
</dbReference>
<dbReference type="Gene3D" id="3.30.565.10">
    <property type="entry name" value="Histidine kinase-like ATPase, C-terminal domain"/>
    <property type="match status" value="1"/>
</dbReference>
<dbReference type="GO" id="GO:0000155">
    <property type="term" value="F:phosphorelay sensor kinase activity"/>
    <property type="evidence" value="ECO:0007669"/>
    <property type="project" value="InterPro"/>
</dbReference>
<dbReference type="SUPFAM" id="SSF47384">
    <property type="entry name" value="Homodimeric domain of signal transducing histidine kinase"/>
    <property type="match status" value="1"/>
</dbReference>
<dbReference type="GO" id="GO:0020037">
    <property type="term" value="F:heme binding"/>
    <property type="evidence" value="ECO:0007669"/>
    <property type="project" value="InterPro"/>
</dbReference>
<evidence type="ECO:0000256" key="5">
    <source>
        <dbReference type="ARBA" id="ARBA00022777"/>
    </source>
</evidence>
<keyword evidence="4" id="KW-0808">Transferase</keyword>
<dbReference type="Pfam" id="PF02518">
    <property type="entry name" value="HATPase_c"/>
    <property type="match status" value="1"/>
</dbReference>
<keyword evidence="7" id="KW-0812">Transmembrane</keyword>
<dbReference type="PANTHER" id="PTHR45453:SF1">
    <property type="entry name" value="PHOSPHATE REGULON SENSOR PROTEIN PHOR"/>
    <property type="match status" value="1"/>
</dbReference>
<organism evidence="9 10">
    <name type="scientific">Pedobacter lusitanus</name>
    <dbReference type="NCBI Taxonomy" id="1503925"/>
    <lineage>
        <taxon>Bacteria</taxon>
        <taxon>Pseudomonadati</taxon>
        <taxon>Bacteroidota</taxon>
        <taxon>Sphingobacteriia</taxon>
        <taxon>Sphingobacteriales</taxon>
        <taxon>Sphingobacteriaceae</taxon>
        <taxon>Pedobacter</taxon>
    </lineage>
</organism>
<keyword evidence="6" id="KW-0902">Two-component regulatory system</keyword>
<dbReference type="PRINTS" id="PR00344">
    <property type="entry name" value="BCTRLSENSOR"/>
</dbReference>
<dbReference type="Pfam" id="PF00512">
    <property type="entry name" value="HisKA"/>
    <property type="match status" value="1"/>
</dbReference>
<accession>A0A0D0GX06</accession>
<keyword evidence="7" id="KW-1133">Transmembrane helix</keyword>
<dbReference type="EMBL" id="JXRA01000003">
    <property type="protein sequence ID" value="KIO78971.1"/>
    <property type="molecule type" value="Genomic_DNA"/>
</dbReference>
<dbReference type="InterPro" id="IPR003594">
    <property type="entry name" value="HATPase_dom"/>
</dbReference>
<dbReference type="InterPro" id="IPR036097">
    <property type="entry name" value="HisK_dim/P_sf"/>
</dbReference>
<dbReference type="SUPFAM" id="SSF55874">
    <property type="entry name" value="ATPase domain of HSP90 chaperone/DNA topoisomerase II/histidine kinase"/>
    <property type="match status" value="1"/>
</dbReference>
<reference evidence="9 10" key="1">
    <citation type="submission" date="2015-01" db="EMBL/GenBank/DDBJ databases">
        <title>Draft genome sequence of Pedobacter sp. NL19 isolated from sludge of an effluent treatment pond in an abandoned uranium mine.</title>
        <authorList>
            <person name="Santos T."/>
            <person name="Caetano T."/>
            <person name="Covas C."/>
            <person name="Cruz A."/>
            <person name="Mendo S."/>
        </authorList>
    </citation>
    <scope>NUCLEOTIDE SEQUENCE [LARGE SCALE GENOMIC DNA]</scope>
    <source>
        <strain evidence="9 10">NL19</strain>
    </source>
</reference>
<dbReference type="SMART" id="SM00387">
    <property type="entry name" value="HATPase_c"/>
    <property type="match status" value="1"/>
</dbReference>
<sequence>MASDALQKAYDQSTVESLVKLSKKKEGGGKKKPSTSLQMLTVFPIGVKLHKKMDSVISNATKGLTDGKVIRKTELKNTTITLSHKWSDGSDSVVNQKINSKATNLDVNHFLAGMLSAAQVVEVDTALVRKNLKKELKIRRVTLPFSLKLFKKDTLIRNENAGVISKSIVTSQNKVTLLLKFEEVGAMLFLKIFWPVTLSFFLVLLIVGCIWVLWRIIVQQKKLEVMKNDFISNISHELKTPLSILSATNEVLLKFGGIKDQEKTERYLLLEQAELRKLQSLIENILTLTRMEHQEDKLIGPYEKTDLKVLLNTVLPRFSELPGVTIHTELFLDDPYLNTHPGGLKIILSNLIDNAIKYTQGAQKDIFVRLEERKEHVVFSVRDLGIGIDKAYLPFIFDKFYRVPHGDVHEVKGYGLGLSYVKTTVQKLGGAVRVESILDKGTIFVFQLKKS</sequence>
<feature type="domain" description="Histidine kinase" evidence="8">
    <location>
        <begin position="233"/>
        <end position="451"/>
    </location>
</feature>
<dbReference type="EC" id="2.7.13.3" evidence="2"/>
<evidence type="ECO:0000256" key="3">
    <source>
        <dbReference type="ARBA" id="ARBA00022553"/>
    </source>
</evidence>
<name>A0A0D0GX06_9SPHI</name>
<protein>
    <recommendedName>
        <fullName evidence="2">histidine kinase</fullName>
        <ecNumber evidence="2">2.7.13.3</ecNumber>
    </recommendedName>
</protein>
<evidence type="ECO:0000313" key="9">
    <source>
        <dbReference type="EMBL" id="KIO78971.1"/>
    </source>
</evidence>
<gene>
    <name evidence="9" type="ORF">TH53_00315</name>
</gene>
<evidence type="ECO:0000256" key="4">
    <source>
        <dbReference type="ARBA" id="ARBA00022679"/>
    </source>
</evidence>
<dbReference type="Proteomes" id="UP000032049">
    <property type="component" value="Unassembled WGS sequence"/>
</dbReference>
<dbReference type="GO" id="GO:0005886">
    <property type="term" value="C:plasma membrane"/>
    <property type="evidence" value="ECO:0007669"/>
    <property type="project" value="TreeGrafter"/>
</dbReference>
<evidence type="ECO:0000259" key="8">
    <source>
        <dbReference type="PROSITE" id="PS50109"/>
    </source>
</evidence>
<dbReference type="PANTHER" id="PTHR45453">
    <property type="entry name" value="PHOSPHATE REGULON SENSOR PROTEIN PHOR"/>
    <property type="match status" value="1"/>
</dbReference>
<feature type="transmembrane region" description="Helical" evidence="7">
    <location>
        <begin position="192"/>
        <end position="217"/>
    </location>
</feature>
<dbReference type="PROSITE" id="PS50109">
    <property type="entry name" value="HIS_KIN"/>
    <property type="match status" value="1"/>
</dbReference>
<dbReference type="Gene3D" id="1.10.287.130">
    <property type="match status" value="1"/>
</dbReference>
<dbReference type="STRING" id="1503925.TH53_00315"/>
<dbReference type="InterPro" id="IPR004358">
    <property type="entry name" value="Sig_transdc_His_kin-like_C"/>
</dbReference>
<proteinExistence type="predicted"/>
<dbReference type="AlphaFoldDB" id="A0A0D0GX06"/>
<keyword evidence="5" id="KW-0418">Kinase</keyword>
<evidence type="ECO:0000313" key="10">
    <source>
        <dbReference type="Proteomes" id="UP000032049"/>
    </source>
</evidence>
<keyword evidence="10" id="KW-1185">Reference proteome</keyword>